<dbReference type="InterPro" id="IPR038765">
    <property type="entry name" value="Papain-like_cys_pep_sf"/>
</dbReference>
<organism evidence="6 7">
    <name type="scientific">Brumimicrobium glaciale</name>
    <dbReference type="NCBI Taxonomy" id="200475"/>
    <lineage>
        <taxon>Bacteria</taxon>
        <taxon>Pseudomonadati</taxon>
        <taxon>Bacteroidota</taxon>
        <taxon>Flavobacteriia</taxon>
        <taxon>Flavobacteriales</taxon>
        <taxon>Crocinitomicaceae</taxon>
        <taxon>Brumimicrobium</taxon>
    </lineage>
</organism>
<keyword evidence="7" id="KW-1185">Reference proteome</keyword>
<gene>
    <name evidence="6" type="ORF">ERX46_11985</name>
</gene>
<keyword evidence="2" id="KW-0645">Protease</keyword>
<dbReference type="InterPro" id="IPR051202">
    <property type="entry name" value="Peptidase_C40"/>
</dbReference>
<reference evidence="6 7" key="1">
    <citation type="submission" date="2019-02" db="EMBL/GenBank/DDBJ databases">
        <title>Genome sequence of the sea-ice species Brumimicrobium glaciale.</title>
        <authorList>
            <person name="Bowman J.P."/>
        </authorList>
    </citation>
    <scope>NUCLEOTIDE SEQUENCE [LARGE SCALE GENOMIC DNA]</scope>
    <source>
        <strain evidence="6 7">IC156</strain>
    </source>
</reference>
<dbReference type="SUPFAM" id="SSF54001">
    <property type="entry name" value="Cysteine proteinases"/>
    <property type="match status" value="1"/>
</dbReference>
<accession>A0A4Q4KJB9</accession>
<dbReference type="PANTHER" id="PTHR47053:SF1">
    <property type="entry name" value="MUREIN DD-ENDOPEPTIDASE MEPH-RELATED"/>
    <property type="match status" value="1"/>
</dbReference>
<dbReference type="EMBL" id="SETE01000005">
    <property type="protein sequence ID" value="RYM32777.1"/>
    <property type="molecule type" value="Genomic_DNA"/>
</dbReference>
<dbReference type="GO" id="GO:0008234">
    <property type="term" value="F:cysteine-type peptidase activity"/>
    <property type="evidence" value="ECO:0007669"/>
    <property type="project" value="UniProtKB-KW"/>
</dbReference>
<dbReference type="Gene3D" id="3.90.1720.10">
    <property type="entry name" value="endopeptidase domain like (from Nostoc punctiforme)"/>
    <property type="match status" value="1"/>
</dbReference>
<dbReference type="PROSITE" id="PS51935">
    <property type="entry name" value="NLPC_P60"/>
    <property type="match status" value="1"/>
</dbReference>
<proteinExistence type="inferred from homology"/>
<sequence>MNLLSILIFSTLSWSNPDSTLIISTPTVANVDSTFLSLESILFISDSALASIDSSYLKADSMILISEDHEECQIKSYLIDSLVSSGTDLLGTPYRYAGNSANGIDCSGLIHYMFESVGAEVARNSRDLSRLGQKIPMDEVTKGDLVFFKGRNSNSKTVGHVAMVVEGSGDEMVFLHASSSRGVVIDKISDTTYFRKRLLFAKRLEIEEILSIDNL</sequence>
<dbReference type="Proteomes" id="UP000293952">
    <property type="component" value="Unassembled WGS sequence"/>
</dbReference>
<dbReference type="RefSeq" id="WP_130094115.1">
    <property type="nucleotide sequence ID" value="NZ_SETE01000005.1"/>
</dbReference>
<dbReference type="AlphaFoldDB" id="A0A4Q4KJB9"/>
<name>A0A4Q4KJB9_9FLAO</name>
<evidence type="ECO:0000256" key="3">
    <source>
        <dbReference type="ARBA" id="ARBA00022801"/>
    </source>
</evidence>
<evidence type="ECO:0000256" key="1">
    <source>
        <dbReference type="ARBA" id="ARBA00007074"/>
    </source>
</evidence>
<evidence type="ECO:0000313" key="7">
    <source>
        <dbReference type="Proteomes" id="UP000293952"/>
    </source>
</evidence>
<dbReference type="InterPro" id="IPR000064">
    <property type="entry name" value="NLP_P60_dom"/>
</dbReference>
<feature type="domain" description="NlpC/P60" evidence="5">
    <location>
        <begin position="76"/>
        <end position="205"/>
    </location>
</feature>
<dbReference type="PANTHER" id="PTHR47053">
    <property type="entry name" value="MUREIN DD-ENDOPEPTIDASE MEPH-RELATED"/>
    <property type="match status" value="1"/>
</dbReference>
<protein>
    <submittedName>
        <fullName evidence="6">NlpC/P60 family protein</fullName>
    </submittedName>
</protein>
<evidence type="ECO:0000313" key="6">
    <source>
        <dbReference type="EMBL" id="RYM32777.1"/>
    </source>
</evidence>
<comment type="caution">
    <text evidence="6">The sequence shown here is derived from an EMBL/GenBank/DDBJ whole genome shotgun (WGS) entry which is preliminary data.</text>
</comment>
<evidence type="ECO:0000256" key="2">
    <source>
        <dbReference type="ARBA" id="ARBA00022670"/>
    </source>
</evidence>
<dbReference type="GO" id="GO:0006508">
    <property type="term" value="P:proteolysis"/>
    <property type="evidence" value="ECO:0007669"/>
    <property type="project" value="UniProtKB-KW"/>
</dbReference>
<comment type="similarity">
    <text evidence="1">Belongs to the peptidase C40 family.</text>
</comment>
<keyword evidence="3" id="KW-0378">Hydrolase</keyword>
<keyword evidence="4" id="KW-0788">Thiol protease</keyword>
<evidence type="ECO:0000259" key="5">
    <source>
        <dbReference type="PROSITE" id="PS51935"/>
    </source>
</evidence>
<dbReference type="OrthoDB" id="9807055at2"/>
<dbReference type="Pfam" id="PF00877">
    <property type="entry name" value="NLPC_P60"/>
    <property type="match status" value="1"/>
</dbReference>
<evidence type="ECO:0000256" key="4">
    <source>
        <dbReference type="ARBA" id="ARBA00022807"/>
    </source>
</evidence>